<dbReference type="EMBL" id="CACRZD030000006">
    <property type="protein sequence ID" value="CAA6661856.1"/>
    <property type="molecule type" value="Genomic_DNA"/>
</dbReference>
<feature type="compositionally biased region" description="Low complexity" evidence="6">
    <location>
        <begin position="352"/>
        <end position="368"/>
    </location>
</feature>
<evidence type="ECO:0000313" key="8">
    <source>
        <dbReference type="EMBL" id="CAA2622199.1"/>
    </source>
</evidence>
<dbReference type="Gene3D" id="2.20.25.80">
    <property type="entry name" value="WRKY domain"/>
    <property type="match status" value="2"/>
</dbReference>
<evidence type="ECO:0000259" key="7">
    <source>
        <dbReference type="PROSITE" id="PS50811"/>
    </source>
</evidence>
<dbReference type="EMBL" id="LR743593">
    <property type="protein sequence ID" value="CAA2622199.1"/>
    <property type="molecule type" value="Genomic_DNA"/>
</dbReference>
<dbReference type="InterPro" id="IPR044810">
    <property type="entry name" value="WRKY_plant"/>
</dbReference>
<dbReference type="PROSITE" id="PS50811">
    <property type="entry name" value="WRKY"/>
    <property type="match status" value="2"/>
</dbReference>
<name>A0A7I8IV37_SPIIN</name>
<dbReference type="GO" id="GO:0003700">
    <property type="term" value="F:DNA-binding transcription factor activity"/>
    <property type="evidence" value="ECO:0007669"/>
    <property type="project" value="InterPro"/>
</dbReference>
<dbReference type="InterPro" id="IPR003657">
    <property type="entry name" value="WRKY_dom"/>
</dbReference>
<evidence type="ECO:0000256" key="4">
    <source>
        <dbReference type="ARBA" id="ARBA00023163"/>
    </source>
</evidence>
<dbReference type="Proteomes" id="UP001189122">
    <property type="component" value="Unassembled WGS sequence"/>
</dbReference>
<dbReference type="AlphaFoldDB" id="A0A7I8IV37"/>
<evidence type="ECO:0000256" key="6">
    <source>
        <dbReference type="SAM" id="MobiDB-lite"/>
    </source>
</evidence>
<feature type="compositionally biased region" description="Pro residues" evidence="6">
    <location>
        <begin position="57"/>
        <end position="66"/>
    </location>
</feature>
<comment type="subcellular location">
    <subcellularLocation>
        <location evidence="1">Nucleus</location>
    </subcellularLocation>
</comment>
<feature type="compositionally biased region" description="Polar residues" evidence="6">
    <location>
        <begin position="80"/>
        <end position="90"/>
    </location>
</feature>
<reference evidence="8 9" key="1">
    <citation type="submission" date="2019-12" db="EMBL/GenBank/DDBJ databases">
        <authorList>
            <person name="Scholz U."/>
            <person name="Mascher M."/>
            <person name="Fiebig A."/>
        </authorList>
    </citation>
    <scope>NUCLEOTIDE SEQUENCE</scope>
</reference>
<dbReference type="PANTHER" id="PTHR31221:SF1">
    <property type="entry name" value="WRKY TRANSCRIPTION FACTOR 33-RELATED"/>
    <property type="match status" value="1"/>
</dbReference>
<dbReference type="SUPFAM" id="SSF118290">
    <property type="entry name" value="WRKY DNA-binding domain"/>
    <property type="match status" value="2"/>
</dbReference>
<protein>
    <recommendedName>
        <fullName evidence="7">WRKY domain-containing protein</fullName>
    </recommendedName>
</protein>
<keyword evidence="3" id="KW-0238">DNA-binding</keyword>
<feature type="compositionally biased region" description="Basic residues" evidence="6">
    <location>
        <begin position="323"/>
        <end position="332"/>
    </location>
</feature>
<feature type="region of interest" description="Disordered" evidence="6">
    <location>
        <begin position="346"/>
        <end position="368"/>
    </location>
</feature>
<evidence type="ECO:0000256" key="3">
    <source>
        <dbReference type="ARBA" id="ARBA00023125"/>
    </source>
</evidence>
<keyword evidence="4" id="KW-0804">Transcription</keyword>
<evidence type="ECO:0000256" key="1">
    <source>
        <dbReference type="ARBA" id="ARBA00004123"/>
    </source>
</evidence>
<evidence type="ECO:0000313" key="9">
    <source>
        <dbReference type="Proteomes" id="UP001189122"/>
    </source>
</evidence>
<keyword evidence="5" id="KW-0539">Nucleus</keyword>
<organism evidence="8">
    <name type="scientific">Spirodela intermedia</name>
    <name type="common">Intermediate duckweed</name>
    <dbReference type="NCBI Taxonomy" id="51605"/>
    <lineage>
        <taxon>Eukaryota</taxon>
        <taxon>Viridiplantae</taxon>
        <taxon>Streptophyta</taxon>
        <taxon>Embryophyta</taxon>
        <taxon>Tracheophyta</taxon>
        <taxon>Spermatophyta</taxon>
        <taxon>Magnoliopsida</taxon>
        <taxon>Liliopsida</taxon>
        <taxon>Araceae</taxon>
        <taxon>Lemnoideae</taxon>
        <taxon>Spirodela</taxon>
    </lineage>
</organism>
<gene>
    <name evidence="8" type="ORF">SI7747_06008250</name>
</gene>
<accession>A0A7I8IV37</accession>
<proteinExistence type="predicted"/>
<keyword evidence="9" id="KW-1185">Reference proteome</keyword>
<feature type="region of interest" description="Disordered" evidence="6">
    <location>
        <begin position="183"/>
        <end position="235"/>
    </location>
</feature>
<feature type="region of interest" description="Disordered" evidence="6">
    <location>
        <begin position="302"/>
        <end position="332"/>
    </location>
</feature>
<dbReference type="InterPro" id="IPR036576">
    <property type="entry name" value="WRKY_dom_sf"/>
</dbReference>
<evidence type="ECO:0000256" key="5">
    <source>
        <dbReference type="ARBA" id="ARBA00023242"/>
    </source>
</evidence>
<evidence type="ECO:0000256" key="2">
    <source>
        <dbReference type="ARBA" id="ARBA00023015"/>
    </source>
</evidence>
<feature type="domain" description="WRKY" evidence="7">
    <location>
        <begin position="243"/>
        <end position="308"/>
    </location>
</feature>
<dbReference type="PANTHER" id="PTHR31221">
    <property type="entry name" value="WRKY TRANSCRIPTION FACTOR PROTEIN 1-RELATED"/>
    <property type="match status" value="1"/>
</dbReference>
<dbReference type="SMART" id="SM00774">
    <property type="entry name" value="WRKY"/>
    <property type="match status" value="2"/>
</dbReference>
<dbReference type="FunFam" id="2.20.25.80:FF:000001">
    <property type="entry name" value="WRKY transcription factor 33"/>
    <property type="match status" value="1"/>
</dbReference>
<feature type="region of interest" description="Disordered" evidence="6">
    <location>
        <begin position="49"/>
        <end position="114"/>
    </location>
</feature>
<dbReference type="GO" id="GO:0005634">
    <property type="term" value="C:nucleus"/>
    <property type="evidence" value="ECO:0007669"/>
    <property type="project" value="UniProtKB-SubCell"/>
</dbReference>
<keyword evidence="2" id="KW-0805">Transcription regulation</keyword>
<sequence length="395" mass="43373">MLAGLSPAELLDSPVLLSSSGVLSSPTTGTLPAQQFNWKASSNSLPDFSFKTHPAPAAIPLPPSRPPCNRAAAPPPDQVLPNQTNSSPEVSSVGYESDSCHPGHGAQAVNERRSLDDGYNWRKYGQKQVKGSENPRSYYKCTYPNCPTKKKIIYKGHHNHPKPTVHEEEFVFPADLPPTACGSAAVVDSPATPENSSLSFGGEEIDDDDEPDAKRRKNGEHEGISAPANKAAREPRVVVQTTSDIDILDDGYRWRKYGQKVVKGNPNPRSYYKCTSMGCPVRKQVERASHDLRAVITTYEGKHNHDVPSPAAAACRPSDSPGRRRRRSCDRHQALRHRRQLLLRQKPVFRRSSSVHSGDGADSAGGFSFSNPPESFFSRAKEEPRDDLFVESLLC</sequence>
<feature type="domain" description="WRKY" evidence="7">
    <location>
        <begin position="110"/>
        <end position="163"/>
    </location>
</feature>
<dbReference type="GO" id="GO:0043565">
    <property type="term" value="F:sequence-specific DNA binding"/>
    <property type="evidence" value="ECO:0007669"/>
    <property type="project" value="InterPro"/>
</dbReference>
<dbReference type="Pfam" id="PF03106">
    <property type="entry name" value="WRKY"/>
    <property type="match status" value="2"/>
</dbReference>